<dbReference type="Proteomes" id="UP001491310">
    <property type="component" value="Unassembled WGS sequence"/>
</dbReference>
<reference evidence="8 9" key="1">
    <citation type="journal article" date="2024" name="Nat. Commun.">
        <title>Phylogenomics reveals the evolutionary origins of lichenization in chlorophyte algae.</title>
        <authorList>
            <person name="Puginier C."/>
            <person name="Libourel C."/>
            <person name="Otte J."/>
            <person name="Skaloud P."/>
            <person name="Haon M."/>
            <person name="Grisel S."/>
            <person name="Petersen M."/>
            <person name="Berrin J.G."/>
            <person name="Delaux P.M."/>
            <person name="Dal Grande F."/>
            <person name="Keller J."/>
        </authorList>
    </citation>
    <scope>NUCLEOTIDE SEQUENCE [LARGE SCALE GENOMIC DNA]</scope>
    <source>
        <strain evidence="8 9">SAG 216-7</strain>
    </source>
</reference>
<dbReference type="SMART" id="SM00343">
    <property type="entry name" value="ZnF_C2HC"/>
    <property type="match status" value="1"/>
</dbReference>
<dbReference type="PANTHER" id="PTHR33680:SF1">
    <property type="entry name" value="OS05G0489500 PROTEIN"/>
    <property type="match status" value="1"/>
</dbReference>
<dbReference type="Gene3D" id="4.10.60.10">
    <property type="entry name" value="Zinc finger, CCHC-type"/>
    <property type="match status" value="1"/>
</dbReference>
<evidence type="ECO:0000256" key="2">
    <source>
        <dbReference type="ARBA" id="ARBA00022771"/>
    </source>
</evidence>
<dbReference type="SUPFAM" id="SSF57756">
    <property type="entry name" value="Retrovirus zinc finger-like domains"/>
    <property type="match status" value="1"/>
</dbReference>
<dbReference type="PANTHER" id="PTHR33680">
    <property type="entry name" value="OS07G0190500 PROTEIN"/>
    <property type="match status" value="1"/>
</dbReference>
<proteinExistence type="predicted"/>
<accession>A0ABR2YPM0</accession>
<feature type="compositionally biased region" description="Basic and acidic residues" evidence="5">
    <location>
        <begin position="1"/>
        <end position="14"/>
    </location>
</feature>
<comment type="caution">
    <text evidence="8">The sequence shown here is derived from an EMBL/GenBank/DDBJ whole genome shotgun (WGS) entry which is preliminary data.</text>
</comment>
<evidence type="ECO:0000259" key="6">
    <source>
        <dbReference type="PROSITE" id="PS50158"/>
    </source>
</evidence>
<evidence type="ECO:0000313" key="9">
    <source>
        <dbReference type="Proteomes" id="UP001491310"/>
    </source>
</evidence>
<feature type="compositionally biased region" description="Acidic residues" evidence="5">
    <location>
        <begin position="36"/>
        <end position="45"/>
    </location>
</feature>
<dbReference type="Pfam" id="PF00098">
    <property type="entry name" value="zf-CCHC"/>
    <property type="match status" value="1"/>
</dbReference>
<dbReference type="InterPro" id="IPR010666">
    <property type="entry name" value="Znf_GRF"/>
</dbReference>
<dbReference type="PROSITE" id="PS50158">
    <property type="entry name" value="ZF_CCHC"/>
    <property type="match status" value="1"/>
</dbReference>
<protein>
    <recommendedName>
        <fullName evidence="10">CCHC-type domain-containing protein</fullName>
    </recommendedName>
</protein>
<evidence type="ECO:0000256" key="3">
    <source>
        <dbReference type="ARBA" id="ARBA00022833"/>
    </source>
</evidence>
<evidence type="ECO:0000313" key="8">
    <source>
        <dbReference type="EMBL" id="KAK9908892.1"/>
    </source>
</evidence>
<keyword evidence="3" id="KW-0862">Zinc</keyword>
<evidence type="ECO:0000256" key="4">
    <source>
        <dbReference type="PROSITE-ProRule" id="PRU00047"/>
    </source>
</evidence>
<keyword evidence="2 4" id="KW-0863">Zinc-finger</keyword>
<organism evidence="8 9">
    <name type="scientific">Coccomyxa subellipsoidea</name>
    <dbReference type="NCBI Taxonomy" id="248742"/>
    <lineage>
        <taxon>Eukaryota</taxon>
        <taxon>Viridiplantae</taxon>
        <taxon>Chlorophyta</taxon>
        <taxon>core chlorophytes</taxon>
        <taxon>Trebouxiophyceae</taxon>
        <taxon>Trebouxiophyceae incertae sedis</taxon>
        <taxon>Coccomyxaceae</taxon>
        <taxon>Coccomyxa</taxon>
    </lineage>
</organism>
<dbReference type="PROSITE" id="PS51999">
    <property type="entry name" value="ZF_GRF"/>
    <property type="match status" value="1"/>
</dbReference>
<evidence type="ECO:0000259" key="7">
    <source>
        <dbReference type="PROSITE" id="PS51999"/>
    </source>
</evidence>
<feature type="domain" description="CCHC-type" evidence="6">
    <location>
        <begin position="187"/>
        <end position="200"/>
    </location>
</feature>
<dbReference type="InterPro" id="IPR036875">
    <property type="entry name" value="Znf_CCHC_sf"/>
</dbReference>
<keyword evidence="1" id="KW-0479">Metal-binding</keyword>
<feature type="region of interest" description="Disordered" evidence="5">
    <location>
        <begin position="1"/>
        <end position="46"/>
    </location>
</feature>
<dbReference type="Pfam" id="PF06839">
    <property type="entry name" value="Zn_ribbon_GRF"/>
    <property type="match status" value="1"/>
</dbReference>
<dbReference type="EMBL" id="JALJOT010000007">
    <property type="protein sequence ID" value="KAK9908892.1"/>
    <property type="molecule type" value="Genomic_DNA"/>
</dbReference>
<sequence length="284" mass="29720">MCYSEDPNKRKFEDDGTEEAEEAAGKRVKGSGVYADLDDDEDDDFGSIIEDNLARLNGAPQTVSHSQSFSFGGAAASMTTPRLPSAYTEAGPLPHTGTGKFDNEGPDEVEGPAVLCHCGLACNKLEAKTEKNAGRKFFRCPKPRDEGQCHFFQWEDEPPRGGTGGTPLGGIPPMQRSPGGRAPTGACFKCGQEGHWSRDCVQSGSGFSGSAGGGAAYGDGSGGGRVLQKLIIGAKDELRPVGVALVDQVARGRSRVGLAAWDAPRWAEGLGLRAAAITCISSIN</sequence>
<evidence type="ECO:0008006" key="10">
    <source>
        <dbReference type="Google" id="ProtNLM"/>
    </source>
</evidence>
<gene>
    <name evidence="8" type="ORF">WJX75_004271</name>
</gene>
<name>A0ABR2YPM0_9CHLO</name>
<keyword evidence="9" id="KW-1185">Reference proteome</keyword>
<evidence type="ECO:0000256" key="5">
    <source>
        <dbReference type="SAM" id="MobiDB-lite"/>
    </source>
</evidence>
<evidence type="ECO:0000256" key="1">
    <source>
        <dbReference type="ARBA" id="ARBA00022723"/>
    </source>
</evidence>
<dbReference type="InterPro" id="IPR001878">
    <property type="entry name" value="Znf_CCHC"/>
</dbReference>
<feature type="domain" description="GRF-type" evidence="7">
    <location>
        <begin position="116"/>
        <end position="158"/>
    </location>
</feature>